<keyword evidence="1" id="KW-0812">Transmembrane</keyword>
<dbReference type="Proteomes" id="UP000030758">
    <property type="component" value="Unassembled WGS sequence"/>
</dbReference>
<dbReference type="EMBL" id="KL367629">
    <property type="protein sequence ID" value="KFD61255.1"/>
    <property type="molecule type" value="Genomic_DNA"/>
</dbReference>
<reference evidence="2" key="1">
    <citation type="journal article" date="2014" name="Nat. Genet.">
        <title>Genome and transcriptome of the porcine whipworm Trichuris suis.</title>
        <authorList>
            <person name="Jex A.R."/>
            <person name="Nejsum P."/>
            <person name="Schwarz E.M."/>
            <person name="Hu L."/>
            <person name="Young N.D."/>
            <person name="Hall R.S."/>
            <person name="Korhonen P.K."/>
            <person name="Liao S."/>
            <person name="Thamsborg S."/>
            <person name="Xia J."/>
            <person name="Xu P."/>
            <person name="Wang S."/>
            <person name="Scheerlinck J.P."/>
            <person name="Hofmann A."/>
            <person name="Sternberg P.W."/>
            <person name="Wang J."/>
            <person name="Gasser R.B."/>
        </authorList>
    </citation>
    <scope>NUCLEOTIDE SEQUENCE [LARGE SCALE GENOMIC DNA]</scope>
    <source>
        <strain evidence="2">DCEP-RM93F</strain>
    </source>
</reference>
<keyword evidence="1" id="KW-1133">Transmembrane helix</keyword>
<sequence length="1426" mass="161989">MGYHLKLTLSYKSSLTDEVSISSFGATMVLLYLLTLALLVQTTTQESQEWRDEQKSFEQKAKNFFKRKLPDLKILDFRFSGFDKCPHKAARNPYGVAKLRLRVSCPHGIPANCGLYSTRHDRTEVLVVDCQYAGEVTSYGHGRILAALCYQNTTRGIRRIGEEIAAEGLCKKWRYPGTELPQLEVPEHLKSPHSSLLLYQVANSESFSGPYSPETAAHWPRNPYERTGFGGKGKLEEYGANMALYLLITRYSYGTTKVLIEDSDNSTALPRFWVKKDKIDADLIKRKVSKLTKYCKGSEINLMVKTRQKYHTGYLKNKHNTDNAWLEGAIIHLHDQSDQGCFGPYPVHADVQSRQYRWQVLSDSTTPRDFALTFAAMQDSQQWRDARNTFEHTVKNFFTTRLPSIQILHVHFTEFAICQRNDSKPYGLSNLSLKVLCPAGQLYQCRLYSTRDDGMEILTVDCQFAAEITTSGHATVLAALCYQNTTTGSRSGKGEIPAKVLCKKWSYPGTELPQLQLPGYLKSPESNVLFYTTASLELSGGYAAVNSDSACVMLDISGNSSESQNVDTSRWPRNIYEKTGFSGTGKLPRLGVNPALYLLVTRRSDETTEVFIENTDQRIDLPWFWVKESEADDDPTEQEESKPSTFCNMSEIYTMLQKGKQYYTGYLKNKHNTDNAWLQGLIIHVEDDTGGCFSQYPLHADAQSQQYRWQVLPNSTTPKDFALSFGIRSQATTQESQEWRDEQKSFEQKAKNFFKRKLPDLKILDYRFSGFDKCPHKAARNPYGVTKLRLRVSCPHGIPANCGLYSTRHDRTEVLVVDCQYAGEVTSYGHGRILAALCYQNTTRGIRRIGEEVAAEGLCKKWRYPGTELPQLEVPEHLKSPHSSLLLYQAANTESFSGPYSPETAASWPKNPYERTGFGGKGKLEEYGANMALYLLITRYSYGTTKVLIEDSDNSTALPRFWVKKDKIDADLIKRKVSKLTKYCKGSEINLMVKTRQKYHTGYLKNKHNTDNAWLEGAIIHLHDQSDQGCFGPYPVHADVQSRQYRWQVLSDSTTPRDFALTFVANYKQQRRNLKNGGMSKNRLSKKQKISSRENCQISRFWISVSQDLTSAHTKQPEIHTVSRNLDCANCGLYSTRHDRTEVLVVDCQYAGEVTSYGHGRILAALCYQNTTRGIRRIGEEIAAEGLCKKLRYPGTELPQLEVPEHLKSPHSSLLLYQVANTESFSGPYSPETAAHWPKNPYERTGFGGKGKLEEYGANMALYLLITRYSYGTTKVLIEDSDNSTALPRFWVKKDKIDADLIKRKVSKLTKYCKGSEINLMVKTRQKYHTGYLKNKHNTDNAWLEGAIIHLHDQSDDGCFTPYPVHADVQSRQYRWQVLSDSTTPRDFALTFVANYNKKVALLKKIPAAFIGQPQKLKESFRLIQN</sequence>
<dbReference type="PANTHER" id="PTHR13030:SF8">
    <property type="entry name" value="ADP-RIBOSE PYROPHOSPHATASE, MITOCHONDRIAL"/>
    <property type="match status" value="1"/>
</dbReference>
<evidence type="ECO:0000313" key="2">
    <source>
        <dbReference type="EMBL" id="KFD61255.1"/>
    </source>
</evidence>
<evidence type="ECO:0000256" key="1">
    <source>
        <dbReference type="SAM" id="Phobius"/>
    </source>
</evidence>
<feature type="transmembrane region" description="Helical" evidence="1">
    <location>
        <begin position="21"/>
        <end position="40"/>
    </location>
</feature>
<gene>
    <name evidence="2" type="ORF">M514_13112</name>
</gene>
<dbReference type="GO" id="GO:0047631">
    <property type="term" value="F:ADP-ribose diphosphatase activity"/>
    <property type="evidence" value="ECO:0007669"/>
    <property type="project" value="InterPro"/>
</dbReference>
<dbReference type="PANTHER" id="PTHR13030">
    <property type="entry name" value="NUDIX HYDROLASE"/>
    <property type="match status" value="1"/>
</dbReference>
<accession>A0A085MVK9</accession>
<dbReference type="InterPro" id="IPR039989">
    <property type="entry name" value="NUDT9"/>
</dbReference>
<name>A0A085MVK9_9BILA</name>
<proteinExistence type="predicted"/>
<protein>
    <submittedName>
        <fullName evidence="2">Uncharacterized protein</fullName>
    </submittedName>
</protein>
<dbReference type="Gene3D" id="3.90.79.10">
    <property type="entry name" value="Nucleoside Triphosphate Pyrophosphohydrolase"/>
    <property type="match status" value="4"/>
</dbReference>
<organism evidence="2">
    <name type="scientific">Trichuris suis</name>
    <name type="common">pig whipworm</name>
    <dbReference type="NCBI Taxonomy" id="68888"/>
    <lineage>
        <taxon>Eukaryota</taxon>
        <taxon>Metazoa</taxon>
        <taxon>Ecdysozoa</taxon>
        <taxon>Nematoda</taxon>
        <taxon>Enoplea</taxon>
        <taxon>Dorylaimia</taxon>
        <taxon>Trichinellida</taxon>
        <taxon>Trichuridae</taxon>
        <taxon>Trichuris</taxon>
    </lineage>
</organism>
<keyword evidence="1" id="KW-0472">Membrane</keyword>